<dbReference type="SUPFAM" id="SSF53335">
    <property type="entry name" value="S-adenosyl-L-methionine-dependent methyltransferases"/>
    <property type="match status" value="1"/>
</dbReference>
<reference evidence="1" key="1">
    <citation type="submission" date="2021-02" db="EMBL/GenBank/DDBJ databases">
        <authorList>
            <person name="Nowell W R."/>
        </authorList>
    </citation>
    <scope>NUCLEOTIDE SEQUENCE</scope>
</reference>
<name>A0A816BA82_ADIRI</name>
<dbReference type="InterPro" id="IPR029063">
    <property type="entry name" value="SAM-dependent_MTases_sf"/>
</dbReference>
<evidence type="ECO:0000313" key="1">
    <source>
        <dbReference type="EMBL" id="CAF1606361.1"/>
    </source>
</evidence>
<accession>A0A816BA82</accession>
<dbReference type="EMBL" id="CAJNOR010006909">
    <property type="protein sequence ID" value="CAF1606361.1"/>
    <property type="molecule type" value="Genomic_DNA"/>
</dbReference>
<organism evidence="1 2">
    <name type="scientific">Adineta ricciae</name>
    <name type="common">Rotifer</name>
    <dbReference type="NCBI Taxonomy" id="249248"/>
    <lineage>
        <taxon>Eukaryota</taxon>
        <taxon>Metazoa</taxon>
        <taxon>Spiralia</taxon>
        <taxon>Gnathifera</taxon>
        <taxon>Rotifera</taxon>
        <taxon>Eurotatoria</taxon>
        <taxon>Bdelloidea</taxon>
        <taxon>Adinetida</taxon>
        <taxon>Adinetidae</taxon>
        <taxon>Adineta</taxon>
    </lineage>
</organism>
<dbReference type="Proteomes" id="UP000663828">
    <property type="component" value="Unassembled WGS sequence"/>
</dbReference>
<dbReference type="GO" id="GO:0008168">
    <property type="term" value="F:methyltransferase activity"/>
    <property type="evidence" value="ECO:0007669"/>
    <property type="project" value="InterPro"/>
</dbReference>
<protein>
    <submittedName>
        <fullName evidence="1">Uncharacterized protein</fullName>
    </submittedName>
</protein>
<proteinExistence type="predicted"/>
<dbReference type="Gene3D" id="3.40.50.150">
    <property type="entry name" value="Vaccinia Virus protein VP39"/>
    <property type="match status" value="1"/>
</dbReference>
<keyword evidence="2" id="KW-1185">Reference proteome</keyword>
<evidence type="ECO:0000313" key="2">
    <source>
        <dbReference type="Proteomes" id="UP000663828"/>
    </source>
</evidence>
<dbReference type="AlphaFoldDB" id="A0A816BA82"/>
<dbReference type="Pfam" id="PF03492">
    <property type="entry name" value="Methyltransf_7"/>
    <property type="match status" value="1"/>
</dbReference>
<gene>
    <name evidence="1" type="ORF">XAT740_LOCUS48326</name>
</gene>
<sequence length="105" mass="11298">MATGATTGMADSYNYNSAPQLATLVGSEHYIQCAINALDLPPSSLVVIADFGASLGSNSLQAIKIIFQCLRETKKIDEQGQILAIFNDLPTNNWASFFQLLAQES</sequence>
<dbReference type="InterPro" id="IPR005299">
    <property type="entry name" value="MeTrfase_7"/>
</dbReference>
<comment type="caution">
    <text evidence="1">The sequence shown here is derived from an EMBL/GenBank/DDBJ whole genome shotgun (WGS) entry which is preliminary data.</text>
</comment>